<sequence length="155" mass="16517">MTAYDTCSPTLPSTMQSSASFTDLATLFILVISSAIILRRRFRRRVEEALANGLFFDSPPPPGPPIRVPGEKPVLHDAWSRATCKGLIGPTGGAHGVFFSLCARMNDDPAPSPSQPRSPDTGPPLPPPSTPSAPPRRSPSARTQFMPMPSLPSPS</sequence>
<proteinExistence type="predicted"/>
<dbReference type="EMBL" id="MU266349">
    <property type="protein sequence ID" value="KAH7928736.1"/>
    <property type="molecule type" value="Genomic_DNA"/>
</dbReference>
<reference evidence="1" key="1">
    <citation type="journal article" date="2021" name="New Phytol.">
        <title>Evolutionary innovations through gain and loss of genes in the ectomycorrhizal Boletales.</title>
        <authorList>
            <person name="Wu G."/>
            <person name="Miyauchi S."/>
            <person name="Morin E."/>
            <person name="Kuo A."/>
            <person name="Drula E."/>
            <person name="Varga T."/>
            <person name="Kohler A."/>
            <person name="Feng B."/>
            <person name="Cao Y."/>
            <person name="Lipzen A."/>
            <person name="Daum C."/>
            <person name="Hundley H."/>
            <person name="Pangilinan J."/>
            <person name="Johnson J."/>
            <person name="Barry K."/>
            <person name="LaButti K."/>
            <person name="Ng V."/>
            <person name="Ahrendt S."/>
            <person name="Min B."/>
            <person name="Choi I.G."/>
            <person name="Park H."/>
            <person name="Plett J.M."/>
            <person name="Magnuson J."/>
            <person name="Spatafora J.W."/>
            <person name="Nagy L.G."/>
            <person name="Henrissat B."/>
            <person name="Grigoriev I.V."/>
            <person name="Yang Z.L."/>
            <person name="Xu J."/>
            <person name="Martin F.M."/>
        </authorList>
    </citation>
    <scope>NUCLEOTIDE SEQUENCE</scope>
    <source>
        <strain evidence="1">KUC20120723A-06</strain>
    </source>
</reference>
<comment type="caution">
    <text evidence="1">The sequence shown here is derived from an EMBL/GenBank/DDBJ whole genome shotgun (WGS) entry which is preliminary data.</text>
</comment>
<protein>
    <submittedName>
        <fullName evidence="1">Uncharacterized protein</fullName>
    </submittedName>
</protein>
<keyword evidence="2" id="KW-1185">Reference proteome</keyword>
<evidence type="ECO:0000313" key="1">
    <source>
        <dbReference type="EMBL" id="KAH7928736.1"/>
    </source>
</evidence>
<accession>A0ACB8BT87</accession>
<evidence type="ECO:0000313" key="2">
    <source>
        <dbReference type="Proteomes" id="UP000790709"/>
    </source>
</evidence>
<organism evidence="1 2">
    <name type="scientific">Leucogyrophana mollusca</name>
    <dbReference type="NCBI Taxonomy" id="85980"/>
    <lineage>
        <taxon>Eukaryota</taxon>
        <taxon>Fungi</taxon>
        <taxon>Dikarya</taxon>
        <taxon>Basidiomycota</taxon>
        <taxon>Agaricomycotina</taxon>
        <taxon>Agaricomycetes</taxon>
        <taxon>Agaricomycetidae</taxon>
        <taxon>Boletales</taxon>
        <taxon>Boletales incertae sedis</taxon>
        <taxon>Leucogyrophana</taxon>
    </lineage>
</organism>
<dbReference type="Proteomes" id="UP000790709">
    <property type="component" value="Unassembled WGS sequence"/>
</dbReference>
<gene>
    <name evidence="1" type="ORF">BV22DRAFT_1192533</name>
</gene>
<name>A0ACB8BT87_9AGAM</name>